<dbReference type="Proteomes" id="UP000007879">
    <property type="component" value="Unassembled WGS sequence"/>
</dbReference>
<dbReference type="SUPFAM" id="SSF53474">
    <property type="entry name" value="alpha/beta-Hydrolases"/>
    <property type="match status" value="1"/>
</dbReference>
<dbReference type="KEGG" id="aqu:100639093"/>
<dbReference type="InterPro" id="IPR003386">
    <property type="entry name" value="LACT/PDAT_acylTrfase"/>
</dbReference>
<dbReference type="InterPro" id="IPR029058">
    <property type="entry name" value="AB_hydrolase_fold"/>
</dbReference>
<feature type="signal peptide" evidence="1">
    <location>
        <begin position="1"/>
        <end position="26"/>
    </location>
</feature>
<organism evidence="2">
    <name type="scientific">Amphimedon queenslandica</name>
    <name type="common">Sponge</name>
    <dbReference type="NCBI Taxonomy" id="400682"/>
    <lineage>
        <taxon>Eukaryota</taxon>
        <taxon>Metazoa</taxon>
        <taxon>Porifera</taxon>
        <taxon>Demospongiae</taxon>
        <taxon>Heteroscleromorpha</taxon>
        <taxon>Haplosclerida</taxon>
        <taxon>Niphatidae</taxon>
        <taxon>Amphimedon</taxon>
    </lineage>
</organism>
<protein>
    <recommendedName>
        <fullName evidence="4">Group XV phospholipase A2</fullName>
    </recommendedName>
</protein>
<dbReference type="AlphaFoldDB" id="A0A1X7VLE9"/>
<dbReference type="OrthoDB" id="190846at2759"/>
<evidence type="ECO:0000313" key="3">
    <source>
        <dbReference type="Proteomes" id="UP000007879"/>
    </source>
</evidence>
<dbReference type="STRING" id="400682.A0A1X7VLE9"/>
<dbReference type="FunCoup" id="A0A1X7VLE9">
    <property type="interactions" value="42"/>
</dbReference>
<dbReference type="eggNOG" id="KOG2369">
    <property type="taxonomic scope" value="Eukaryota"/>
</dbReference>
<evidence type="ECO:0000256" key="1">
    <source>
        <dbReference type="SAM" id="SignalP"/>
    </source>
</evidence>
<keyword evidence="1" id="KW-0732">Signal</keyword>
<evidence type="ECO:0000313" key="2">
    <source>
        <dbReference type="EnsemblMetazoa" id="Aqu2.1.40892_001"/>
    </source>
</evidence>
<keyword evidence="3" id="KW-1185">Reference proteome</keyword>
<proteinExistence type="predicted"/>
<dbReference type="GO" id="GO:0008374">
    <property type="term" value="F:O-acyltransferase activity"/>
    <property type="evidence" value="ECO:0007669"/>
    <property type="project" value="InterPro"/>
</dbReference>
<dbReference type="PANTHER" id="PTHR11440">
    <property type="entry name" value="LECITHIN-CHOLESTEROL ACYLTRANSFERASE-RELATED"/>
    <property type="match status" value="1"/>
</dbReference>
<feature type="chain" id="PRO_5012349630" description="Group XV phospholipase A2" evidence="1">
    <location>
        <begin position="27"/>
        <end position="415"/>
    </location>
</feature>
<dbReference type="EnsemblMetazoa" id="XM_003383810.3">
    <property type="protein sequence ID" value="XP_003383858.3"/>
    <property type="gene ID" value="LOC100639093"/>
</dbReference>
<dbReference type="GO" id="GO:0006629">
    <property type="term" value="P:lipid metabolic process"/>
    <property type="evidence" value="ECO:0007669"/>
    <property type="project" value="InterPro"/>
</dbReference>
<reference evidence="3" key="1">
    <citation type="journal article" date="2010" name="Nature">
        <title>The Amphimedon queenslandica genome and the evolution of animal complexity.</title>
        <authorList>
            <person name="Srivastava M."/>
            <person name="Simakov O."/>
            <person name="Chapman J."/>
            <person name="Fahey B."/>
            <person name="Gauthier M.E."/>
            <person name="Mitros T."/>
            <person name="Richards G.S."/>
            <person name="Conaco C."/>
            <person name="Dacre M."/>
            <person name="Hellsten U."/>
            <person name="Larroux C."/>
            <person name="Putnam N.H."/>
            <person name="Stanke M."/>
            <person name="Adamska M."/>
            <person name="Darling A."/>
            <person name="Degnan S.M."/>
            <person name="Oakley T.H."/>
            <person name="Plachetzki D.C."/>
            <person name="Zhai Y."/>
            <person name="Adamski M."/>
            <person name="Calcino A."/>
            <person name="Cummins S.F."/>
            <person name="Goodstein D.M."/>
            <person name="Harris C."/>
            <person name="Jackson D.J."/>
            <person name="Leys S.P."/>
            <person name="Shu S."/>
            <person name="Woodcroft B.J."/>
            <person name="Vervoort M."/>
            <person name="Kosik K.S."/>
            <person name="Manning G."/>
            <person name="Degnan B.M."/>
            <person name="Rokhsar D.S."/>
        </authorList>
    </citation>
    <scope>NUCLEOTIDE SEQUENCE [LARGE SCALE GENOMIC DNA]</scope>
</reference>
<accession>A0A1X7VLE9</accession>
<evidence type="ECO:0008006" key="4">
    <source>
        <dbReference type="Google" id="ProtNLM"/>
    </source>
</evidence>
<gene>
    <name evidence="2" type="primary">100639093</name>
</gene>
<dbReference type="EnsemblMetazoa" id="Aqu2.1.40892_001">
    <property type="protein sequence ID" value="Aqu2.1.40892_001"/>
    <property type="gene ID" value="Aqu2.1.40892"/>
</dbReference>
<name>A0A1X7VLE9_AMPQE</name>
<reference evidence="2" key="2">
    <citation type="submission" date="2017-05" db="UniProtKB">
        <authorList>
            <consortium name="EnsemblMetazoa"/>
        </authorList>
    </citation>
    <scope>IDENTIFICATION</scope>
</reference>
<sequence length="415" mass="47017">MMAVLCLALIPFVFLLLVTLLPHANAVTRKPIVIVPGVMGSQLEARLHKTSSSHMYCYKNYDKWYRLWLDMDDILPITQNCFKENIKLHYSTSTGRYSDTEGVDIRVTDFGNTTGIETLDPNIASASYFDVLVEYFVKLGYTRGLDIRAAPFDWRLGPAELLERHYFDALRSLIESTFASQGNRKVTLLVHSMGALVSHYFLTTFVTENWKDKYLDQYVTLGGVWAGCSKALNALISGDTDQIFKLSSRLYVRPLERSFPSDYWLLPIPSNDTWNTSVVLVTTPTSSYSAYDIHKLIDKLNYPNGPVMYRGVVKSTPRPFLPPNVTTHCIYGYDLQTAESFHFGDINSFPNGKPDIGYSKGDGTVSLRSLRVCQKWEGQQVWPVKSYEMKGADHFGMLDDRDVLKIIENLVVSSN</sequence>
<dbReference type="Gene3D" id="3.40.50.1820">
    <property type="entry name" value="alpha/beta hydrolase"/>
    <property type="match status" value="2"/>
</dbReference>
<dbReference type="InParanoid" id="A0A1X7VLE9"/>
<dbReference type="Pfam" id="PF02450">
    <property type="entry name" value="LCAT"/>
    <property type="match status" value="2"/>
</dbReference>